<feature type="binding site" evidence="16">
    <location>
        <position position="105"/>
    </location>
    <ligand>
        <name>FMN</name>
        <dbReference type="ChEBI" id="CHEBI:58210"/>
    </ligand>
</feature>
<evidence type="ECO:0000256" key="11">
    <source>
        <dbReference type="ARBA" id="ARBA00022842"/>
    </source>
</evidence>
<comment type="function">
    <text evidence="16">Catalyzes the CTP-dependent phosphorylation of riboflavin (vitamin B2) to form flavin mononucleotide (FMN).</text>
</comment>
<evidence type="ECO:0000259" key="17">
    <source>
        <dbReference type="Pfam" id="PF01982"/>
    </source>
</evidence>
<dbReference type="eggNOG" id="arCOG01904">
    <property type="taxonomic scope" value="Archaea"/>
</dbReference>
<dbReference type="EC" id="2.7.1.161" evidence="3 16"/>
<dbReference type="EMBL" id="CP002792">
    <property type="protein sequence ID" value="AEH06498.1"/>
    <property type="molecule type" value="Genomic_DNA"/>
</dbReference>
<feature type="binding site" evidence="16">
    <location>
        <position position="43"/>
    </location>
    <ligand>
        <name>Mg(2+)</name>
        <dbReference type="ChEBI" id="CHEBI:18420"/>
    </ligand>
</feature>
<keyword evidence="5 16" id="KW-0285">Flavoprotein</keyword>
<dbReference type="NCBIfam" id="NF040694">
    <property type="entry name" value="ribK_Meth"/>
    <property type="match status" value="1"/>
</dbReference>
<dbReference type="PANTHER" id="PTHR40706:SF1">
    <property type="entry name" value="RIBOFLAVIN KINASE"/>
    <property type="match status" value="1"/>
</dbReference>
<comment type="similarity">
    <text evidence="2 16">Belongs to the archaeal riboflavin kinase family.</text>
</comment>
<keyword evidence="7 16" id="KW-0808">Transferase</keyword>
<evidence type="ECO:0000256" key="5">
    <source>
        <dbReference type="ARBA" id="ARBA00022630"/>
    </source>
</evidence>
<feature type="binding site" evidence="16">
    <location>
        <position position="41"/>
    </location>
    <ligand>
        <name>Mg(2+)</name>
        <dbReference type="ChEBI" id="CHEBI:18420"/>
    </ligand>
</feature>
<keyword evidence="9 16" id="KW-0547">Nucleotide-binding</keyword>
<comment type="pathway">
    <text evidence="1 16">Cofactor biosynthesis; FMN biosynthesis; FMN from riboflavin (CTP route): step 1/1.</text>
</comment>
<comment type="catalytic activity">
    <reaction evidence="15 16">
        <text>riboflavin + CTP = CDP + FMN + H(+)</text>
        <dbReference type="Rhea" id="RHEA:25021"/>
        <dbReference type="ChEBI" id="CHEBI:15378"/>
        <dbReference type="ChEBI" id="CHEBI:37563"/>
        <dbReference type="ChEBI" id="CHEBI:57986"/>
        <dbReference type="ChEBI" id="CHEBI:58069"/>
        <dbReference type="ChEBI" id="CHEBI:58210"/>
        <dbReference type="EC" id="2.7.1.161"/>
    </reaction>
</comment>
<dbReference type="OrthoDB" id="30955at2157"/>
<dbReference type="GO" id="GO:0000287">
    <property type="term" value="F:magnesium ion binding"/>
    <property type="evidence" value="ECO:0007669"/>
    <property type="project" value="UniProtKB-UniRule"/>
</dbReference>
<dbReference type="InterPro" id="IPR023602">
    <property type="entry name" value="Riboflavin_kinase_CTP-dep"/>
</dbReference>
<evidence type="ECO:0000256" key="12">
    <source>
        <dbReference type="ARBA" id="ARBA00029789"/>
    </source>
</evidence>
<dbReference type="AlphaFoldDB" id="F8AL57"/>
<keyword evidence="19" id="KW-1185">Reference proteome</keyword>
<dbReference type="HOGENOM" id="CLU_140165_0_0_2"/>
<dbReference type="InterPro" id="IPR053397">
    <property type="entry name" value="Archaeal_Riboflavin_Kinase"/>
</dbReference>
<dbReference type="STRING" id="647113.Metok_0518"/>
<feature type="domain" description="Riboflavin kinase" evidence="17">
    <location>
        <begin position="9"/>
        <end position="126"/>
    </location>
</feature>
<comment type="caution">
    <text evidence="16">Lacks conserved residue(s) required for the propagation of feature annotation.</text>
</comment>
<dbReference type="GO" id="GO:0009398">
    <property type="term" value="P:FMN biosynthetic process"/>
    <property type="evidence" value="ECO:0007669"/>
    <property type="project" value="UniProtKB-UniRule"/>
</dbReference>
<evidence type="ECO:0000313" key="19">
    <source>
        <dbReference type="Proteomes" id="UP000009296"/>
    </source>
</evidence>
<dbReference type="KEGG" id="mok:Metok_0518"/>
<evidence type="ECO:0000256" key="1">
    <source>
        <dbReference type="ARBA" id="ARBA00005219"/>
    </source>
</evidence>
<evidence type="ECO:0000256" key="16">
    <source>
        <dbReference type="HAMAP-Rule" id="MF_01285"/>
    </source>
</evidence>
<keyword evidence="6 16" id="KW-0288">FMN</keyword>
<evidence type="ECO:0000256" key="15">
    <source>
        <dbReference type="ARBA" id="ARBA00047857"/>
    </source>
</evidence>
<feature type="binding site" evidence="16">
    <location>
        <begin position="12"/>
        <end position="17"/>
    </location>
    <ligand>
        <name>CDP</name>
        <dbReference type="ChEBI" id="CHEBI:58069"/>
    </ligand>
</feature>
<evidence type="ECO:0000256" key="4">
    <source>
        <dbReference type="ARBA" id="ARBA00017394"/>
    </source>
</evidence>
<evidence type="ECO:0000256" key="7">
    <source>
        <dbReference type="ARBA" id="ARBA00022679"/>
    </source>
</evidence>
<evidence type="ECO:0000256" key="8">
    <source>
        <dbReference type="ARBA" id="ARBA00022723"/>
    </source>
</evidence>
<dbReference type="Pfam" id="PF01982">
    <property type="entry name" value="CTP-dep_RFKase"/>
    <property type="match status" value="1"/>
</dbReference>
<dbReference type="GO" id="GO:0008531">
    <property type="term" value="F:riboflavin kinase activity"/>
    <property type="evidence" value="ECO:0007669"/>
    <property type="project" value="InterPro"/>
</dbReference>
<dbReference type="PANTHER" id="PTHR40706">
    <property type="entry name" value="RIBOFLAVIN KINASE"/>
    <property type="match status" value="1"/>
</dbReference>
<organism evidence="18 19">
    <name type="scientific">Methanothermococcus okinawensis (strain DSM 14208 / JCM 11175 / IH1)</name>
    <dbReference type="NCBI Taxonomy" id="647113"/>
    <lineage>
        <taxon>Archaea</taxon>
        <taxon>Methanobacteriati</taxon>
        <taxon>Methanobacteriota</taxon>
        <taxon>Methanomada group</taxon>
        <taxon>Methanococci</taxon>
        <taxon>Methanococcales</taxon>
        <taxon>Methanococcaceae</taxon>
        <taxon>Methanothermococcus</taxon>
    </lineage>
</organism>
<dbReference type="UniPathway" id="UPA00276">
    <property type="reaction ID" value="UER00929"/>
</dbReference>
<dbReference type="RefSeq" id="WP_013866684.1">
    <property type="nucleotide sequence ID" value="NC_015636.1"/>
</dbReference>
<reference evidence="18" key="1">
    <citation type="submission" date="2011-05" db="EMBL/GenBank/DDBJ databases">
        <title>Complete sequence of chromosome of Methanothermococcus okinawensis IH1.</title>
        <authorList>
            <consortium name="US DOE Joint Genome Institute"/>
            <person name="Lucas S."/>
            <person name="Han J."/>
            <person name="Lapidus A."/>
            <person name="Cheng J.-F."/>
            <person name="Goodwin L."/>
            <person name="Pitluck S."/>
            <person name="Peters L."/>
            <person name="Mikhailova N."/>
            <person name="Held B."/>
            <person name="Han C."/>
            <person name="Tapia R."/>
            <person name="Land M."/>
            <person name="Hauser L."/>
            <person name="Kyrpides N."/>
            <person name="Ivanova N."/>
            <person name="Pagani I."/>
            <person name="Sieprawska-Lupa M."/>
            <person name="Takai K."/>
            <person name="Miyazaki J."/>
            <person name="Whitman W."/>
            <person name="Woyke T."/>
        </authorList>
    </citation>
    <scope>NUCLEOTIDE SEQUENCE [LARGE SCALE GENOMIC DNA]</scope>
    <source>
        <strain evidence="18">IH1</strain>
    </source>
</reference>
<protein>
    <recommendedName>
        <fullName evidence="4 16">Riboflavin kinase</fullName>
        <shortName evidence="16">RFK</shortName>
        <ecNumber evidence="3 16">2.7.1.161</ecNumber>
    </recommendedName>
    <alternativeName>
        <fullName evidence="13 16">CTP-dependent riboflavin kinase</fullName>
    </alternativeName>
    <alternativeName>
        <fullName evidence="14 16">CTP:riboflavin 5'-phosphotransferase</fullName>
    </alternativeName>
    <alternativeName>
        <fullName evidence="12 16">Flavokinase</fullName>
    </alternativeName>
</protein>
<evidence type="ECO:0000256" key="6">
    <source>
        <dbReference type="ARBA" id="ARBA00022643"/>
    </source>
</evidence>
<evidence type="ECO:0000256" key="3">
    <source>
        <dbReference type="ARBA" id="ARBA00011987"/>
    </source>
</evidence>
<evidence type="ECO:0000256" key="13">
    <source>
        <dbReference type="ARBA" id="ARBA00030544"/>
    </source>
</evidence>
<comment type="cofactor">
    <cofactor evidence="16">
        <name>Mg(2+)</name>
        <dbReference type="ChEBI" id="CHEBI:18420"/>
    </cofactor>
    <text evidence="16">Binds 1 Mg(2+) ion per subunit.</text>
</comment>
<evidence type="ECO:0000256" key="2">
    <source>
        <dbReference type="ARBA" id="ARBA00006428"/>
    </source>
</evidence>
<proteinExistence type="inferred from homology"/>
<keyword evidence="11 16" id="KW-0460">Magnesium</keyword>
<keyword evidence="10 16" id="KW-0418">Kinase</keyword>
<dbReference type="GeneID" id="10772641"/>
<dbReference type="GO" id="GO:0009231">
    <property type="term" value="P:riboflavin biosynthetic process"/>
    <property type="evidence" value="ECO:0007669"/>
    <property type="project" value="InterPro"/>
</dbReference>
<accession>F8AL57</accession>
<dbReference type="InterPro" id="IPR023465">
    <property type="entry name" value="Riboflavin_kinase_dom_sf"/>
</dbReference>
<feature type="binding site" evidence="16">
    <location>
        <begin position="110"/>
        <end position="113"/>
    </location>
    <ligand>
        <name>CDP</name>
        <dbReference type="ChEBI" id="CHEBI:58069"/>
    </ligand>
</feature>
<dbReference type="GO" id="GO:0000166">
    <property type="term" value="F:nucleotide binding"/>
    <property type="evidence" value="ECO:0007669"/>
    <property type="project" value="UniProtKB-UniRule"/>
</dbReference>
<dbReference type="SUPFAM" id="SSF82114">
    <property type="entry name" value="Riboflavin kinase-like"/>
    <property type="match status" value="1"/>
</dbReference>
<evidence type="ECO:0000256" key="10">
    <source>
        <dbReference type="ARBA" id="ARBA00022777"/>
    </source>
</evidence>
<feature type="binding site" evidence="16">
    <location>
        <position position="97"/>
    </location>
    <ligand>
        <name>FMN</name>
        <dbReference type="ChEBI" id="CHEBI:58210"/>
    </ligand>
</feature>
<dbReference type="InterPro" id="IPR023470">
    <property type="entry name" value="Riboflavin_kinase_archaeal"/>
</dbReference>
<dbReference type="Gene3D" id="2.40.30.30">
    <property type="entry name" value="Riboflavin kinase-like"/>
    <property type="match status" value="1"/>
</dbReference>
<evidence type="ECO:0000256" key="9">
    <source>
        <dbReference type="ARBA" id="ARBA00022741"/>
    </source>
</evidence>
<sequence>MLNKLFGRVMSGKGEGRYYMSLLPYKEKFKDILGYEPYEGTLNIKLNKAIDLNRFNPLEIDDFRYENNKYYGVKLIPVKICTKDFCVKGAIVYPKKTEHSNNIIEIIAPIKLRKYLFLKNNDIVMIILNGEKK</sequence>
<gene>
    <name evidence="16" type="primary">ribK</name>
    <name evidence="18" type="ordered locus">Metok_0518</name>
</gene>
<evidence type="ECO:0000313" key="18">
    <source>
        <dbReference type="EMBL" id="AEH06498.1"/>
    </source>
</evidence>
<dbReference type="HAMAP" id="MF_01285">
    <property type="entry name" value="Riboflavin_kinase"/>
    <property type="match status" value="1"/>
</dbReference>
<keyword evidence="8 16" id="KW-0479">Metal-binding</keyword>
<dbReference type="InterPro" id="IPR039063">
    <property type="entry name" value="RibK_CTP-dep"/>
</dbReference>
<evidence type="ECO:0000256" key="14">
    <source>
        <dbReference type="ARBA" id="ARBA00033116"/>
    </source>
</evidence>
<name>F8AL57_METOI</name>
<dbReference type="Proteomes" id="UP000009296">
    <property type="component" value="Chromosome"/>
</dbReference>